<keyword evidence="2" id="KW-1133">Transmembrane helix</keyword>
<feature type="region of interest" description="Disordered" evidence="1">
    <location>
        <begin position="119"/>
        <end position="177"/>
    </location>
</feature>
<keyword evidence="5" id="KW-1185">Reference proteome</keyword>
<protein>
    <submittedName>
        <fullName evidence="4">Uncharacterized protein</fullName>
    </submittedName>
</protein>
<proteinExistence type="predicted"/>
<evidence type="ECO:0000313" key="5">
    <source>
        <dbReference type="Proteomes" id="UP000194003"/>
    </source>
</evidence>
<evidence type="ECO:0000313" key="4">
    <source>
        <dbReference type="EMBL" id="OSM01471.1"/>
    </source>
</evidence>
<evidence type="ECO:0000256" key="3">
    <source>
        <dbReference type="SAM" id="SignalP"/>
    </source>
</evidence>
<keyword evidence="3" id="KW-0732">Signal</keyword>
<gene>
    <name evidence="4" type="ORF">MAIT1_01442</name>
</gene>
<feature type="transmembrane region" description="Helical" evidence="2">
    <location>
        <begin position="197"/>
        <end position="215"/>
    </location>
</feature>
<feature type="chain" id="PRO_5012372798" evidence="3">
    <location>
        <begin position="48"/>
        <end position="230"/>
    </location>
</feature>
<name>A0A1Y2K0B4_9PROT</name>
<reference evidence="4 5" key="1">
    <citation type="journal article" date="2016" name="BMC Genomics">
        <title>Combined genomic and structural analyses of a cultured magnetotactic bacterium reveals its niche adaptation to a dynamic environment.</title>
        <authorList>
            <person name="Araujo A.C."/>
            <person name="Morillo V."/>
            <person name="Cypriano J."/>
            <person name="Teixeira L.C."/>
            <person name="Leao P."/>
            <person name="Lyra S."/>
            <person name="Almeida L.G."/>
            <person name="Bazylinski D.A."/>
            <person name="Vasconcellos A.T."/>
            <person name="Abreu F."/>
            <person name="Lins U."/>
        </authorList>
    </citation>
    <scope>NUCLEOTIDE SEQUENCE [LARGE SCALE GENOMIC DNA]</scope>
    <source>
        <strain evidence="4 5">IT-1</strain>
    </source>
</reference>
<keyword evidence="2" id="KW-0812">Transmembrane</keyword>
<keyword evidence="2" id="KW-0472">Membrane</keyword>
<feature type="compositionally biased region" description="Low complexity" evidence="1">
    <location>
        <begin position="131"/>
        <end position="155"/>
    </location>
</feature>
<accession>A0A1Y2K0B4</accession>
<dbReference type="EMBL" id="LVJN01000020">
    <property type="protein sequence ID" value="OSM01471.1"/>
    <property type="molecule type" value="Genomic_DNA"/>
</dbReference>
<dbReference type="Proteomes" id="UP000194003">
    <property type="component" value="Unassembled WGS sequence"/>
</dbReference>
<dbReference type="InterPro" id="IPR008969">
    <property type="entry name" value="CarboxyPept-like_regulatory"/>
</dbReference>
<feature type="signal peptide" evidence="3">
    <location>
        <begin position="1"/>
        <end position="47"/>
    </location>
</feature>
<evidence type="ECO:0000256" key="1">
    <source>
        <dbReference type="SAM" id="MobiDB-lite"/>
    </source>
</evidence>
<comment type="caution">
    <text evidence="4">The sequence shown here is derived from an EMBL/GenBank/DDBJ whole genome shotgun (WGS) entry which is preliminary data.</text>
</comment>
<dbReference type="AlphaFoldDB" id="A0A1Y2K0B4"/>
<evidence type="ECO:0000256" key="2">
    <source>
        <dbReference type="SAM" id="Phobius"/>
    </source>
</evidence>
<sequence length="230" mass="24533">MTSQAIAHKLNAIVNPQTHAKGTRSMGSFRTLLLALLCLLTPTAVTAQPPPALLLETQLDEAYISGVASYENGHMAPSVNIQIFGPDGKELGRTTTDQGGEFWHKISVGGVHHIVASNRDGQRAESSLEIPASAAPTPETTASTPTAEASPAPSEKSGAQADAATNMTAPKASADRTAQLEQRITLLEKRLDTRTTLWGWLGWLIALPALMWGAWNQGAKGRKFEEEEAE</sequence>
<dbReference type="SUPFAM" id="SSF49464">
    <property type="entry name" value="Carboxypeptidase regulatory domain-like"/>
    <property type="match status" value="1"/>
</dbReference>
<organism evidence="4 5">
    <name type="scientific">Magnetofaba australis IT-1</name>
    <dbReference type="NCBI Taxonomy" id="1434232"/>
    <lineage>
        <taxon>Bacteria</taxon>
        <taxon>Pseudomonadati</taxon>
        <taxon>Pseudomonadota</taxon>
        <taxon>Magnetococcia</taxon>
        <taxon>Magnetococcales</taxon>
        <taxon>Magnetococcaceae</taxon>
        <taxon>Magnetofaba</taxon>
    </lineage>
</organism>